<evidence type="ECO:0000313" key="2">
    <source>
        <dbReference type="Proteomes" id="UP001626549"/>
    </source>
</evidence>
<evidence type="ECO:0000313" key="1">
    <source>
        <dbReference type="EMBL" id="WOJ96522.1"/>
    </source>
</evidence>
<name>A0ABZ0IAF8_9GAMM</name>
<dbReference type="Proteomes" id="UP001626549">
    <property type="component" value="Chromosome"/>
</dbReference>
<gene>
    <name evidence="1" type="ORF">R0137_14910</name>
</gene>
<protein>
    <recommendedName>
        <fullName evidence="3">DUF4136 domain-containing protein</fullName>
    </recommendedName>
</protein>
<proteinExistence type="predicted"/>
<keyword evidence="2" id="KW-1185">Reference proteome</keyword>
<reference evidence="1 2" key="1">
    <citation type="submission" date="2023-10" db="EMBL/GenBank/DDBJ databases">
        <title>Two novel species belonging to the OM43/NOR5 clade.</title>
        <authorList>
            <person name="Park M."/>
        </authorList>
    </citation>
    <scope>NUCLEOTIDE SEQUENCE [LARGE SCALE GENOMIC DNA]</scope>
    <source>
        <strain evidence="1 2">IMCC45268</strain>
    </source>
</reference>
<dbReference type="PROSITE" id="PS51257">
    <property type="entry name" value="PROKAR_LIPOPROTEIN"/>
    <property type="match status" value="1"/>
</dbReference>
<dbReference type="RefSeq" id="WP_407327199.1">
    <property type="nucleotide sequence ID" value="NZ_CP136865.1"/>
</dbReference>
<organism evidence="1 2">
    <name type="scientific">Congregibacter brevis</name>
    <dbReference type="NCBI Taxonomy" id="3081201"/>
    <lineage>
        <taxon>Bacteria</taxon>
        <taxon>Pseudomonadati</taxon>
        <taxon>Pseudomonadota</taxon>
        <taxon>Gammaproteobacteria</taxon>
        <taxon>Cellvibrionales</taxon>
        <taxon>Halieaceae</taxon>
        <taxon>Congregibacter</taxon>
    </lineage>
</organism>
<sequence length="141" mass="15919">MGALERLGVLILLVLLSGCVGLQKMTDESQARLLERAEARRIALEDRDWSTAYEYTSPAYKEIFSREMYERKFSYMVEWELTSVDFVNYDARAAVASVAIGVMSRPVKQTSAASVAIGAVPTKVVEQWILLDGEWWYSANL</sequence>
<dbReference type="EMBL" id="CP136865">
    <property type="protein sequence ID" value="WOJ96522.1"/>
    <property type="molecule type" value="Genomic_DNA"/>
</dbReference>
<evidence type="ECO:0008006" key="3">
    <source>
        <dbReference type="Google" id="ProtNLM"/>
    </source>
</evidence>
<accession>A0ABZ0IAF8</accession>